<evidence type="ECO:0000313" key="7">
    <source>
        <dbReference type="Proteomes" id="UP000075881"/>
    </source>
</evidence>
<reference evidence="6" key="2">
    <citation type="submission" date="2020-05" db="UniProtKB">
        <authorList>
            <consortium name="EnsemblMetazoa"/>
        </authorList>
    </citation>
    <scope>IDENTIFICATION</scope>
    <source>
        <strain evidence="6">ACHKN1017</strain>
    </source>
</reference>
<dbReference type="STRING" id="43041.A0A182KCZ4"/>
<dbReference type="SUPFAM" id="SSF53756">
    <property type="entry name" value="UDP-Glycosyltransferase/glycogen phosphorylase"/>
    <property type="match status" value="2"/>
</dbReference>
<evidence type="ECO:0000256" key="4">
    <source>
        <dbReference type="SAM" id="Phobius"/>
    </source>
</evidence>
<dbReference type="AlphaFoldDB" id="A0A182KCZ4"/>
<dbReference type="Proteomes" id="UP000075881">
    <property type="component" value="Unassembled WGS sequence"/>
</dbReference>
<dbReference type="Gene3D" id="3.40.50.2000">
    <property type="entry name" value="Glycogen Phosphorylase B"/>
    <property type="match status" value="1"/>
</dbReference>
<keyword evidence="2" id="KW-0328">Glycosyltransferase</keyword>
<keyword evidence="7" id="KW-1185">Reference proteome</keyword>
<accession>A0A182KCZ4</accession>
<dbReference type="GO" id="GO:0008194">
    <property type="term" value="F:UDP-glycosyltransferase activity"/>
    <property type="evidence" value="ECO:0007669"/>
    <property type="project" value="InterPro"/>
</dbReference>
<organism evidence="6 7">
    <name type="scientific">Anopheles christyi</name>
    <dbReference type="NCBI Taxonomy" id="43041"/>
    <lineage>
        <taxon>Eukaryota</taxon>
        <taxon>Metazoa</taxon>
        <taxon>Ecdysozoa</taxon>
        <taxon>Arthropoda</taxon>
        <taxon>Hexapoda</taxon>
        <taxon>Insecta</taxon>
        <taxon>Pterygota</taxon>
        <taxon>Neoptera</taxon>
        <taxon>Endopterygota</taxon>
        <taxon>Diptera</taxon>
        <taxon>Nematocera</taxon>
        <taxon>Culicoidea</taxon>
        <taxon>Culicidae</taxon>
        <taxon>Anophelinae</taxon>
        <taxon>Anopheles</taxon>
    </lineage>
</organism>
<dbReference type="PANTHER" id="PTHR48043">
    <property type="entry name" value="EG:EG0003.4 PROTEIN-RELATED"/>
    <property type="match status" value="1"/>
</dbReference>
<dbReference type="VEuPathDB" id="VectorBase:ACHR008631"/>
<keyword evidence="4" id="KW-1133">Transmembrane helix</keyword>
<comment type="similarity">
    <text evidence="1">Belongs to the UDP-glycosyltransferase family.</text>
</comment>
<sequence length="622" mass="70745">MKLCWISLTLTLAASSVCAENILFLQTTPSKSHHIWNRQLFERLYENGHNLTILSFEQETSVPGKTFLVMADYYAKMMAAFADSVGDFSSYEHTFGNIMNVYRYYQVSSDLLEQEDAIQRLLAYPRTFRFDLVIHDFTMGQFLLGFLEHFTHSPLLVSISPYNIPAYTQYLADIPLYTTYQPHPASSYGARMSFTERVRNTIYWWFDMLYRQQVYMPQEQQRMLRVFAGSNRTHVKLLERRSELVLVNSDPALDFYQLLPPNVVQVGGLHVKRAEEMPAMMSQFIARANKGVVLFSFGTNVQSEMLGTEVNRQLLELFSSMPDYGFIWKHANADGLIMPPNLLERRSELVLVNSDPALDFYQLLPPNVVQVGGLHVKRAEEMPAMMSQFIARASKGVVLFSFGTNVQSEMLGTEVNRQLLELFSSMPDYGFIWKHANADGLIMPPNVLMTSWVPQSAVLANGRTRLLVSHGGLLSLQEAAWYGVPVIGVPFFADQFSNVRRIELAGIGIGIPSTQLNAETLKQAMVTILNDASYRARGKELSYLFRTQPEPPLERAIFWIEKVIAGKGLRYLRSPTRSMAPYQVYGLDMVAVVLLIVLGYYLIFKRHSKRGDETGEVKPKSE</sequence>
<evidence type="ECO:0000256" key="1">
    <source>
        <dbReference type="ARBA" id="ARBA00009995"/>
    </source>
</evidence>
<feature type="transmembrane region" description="Helical" evidence="4">
    <location>
        <begin position="582"/>
        <end position="603"/>
    </location>
</feature>
<dbReference type="Pfam" id="PF00201">
    <property type="entry name" value="UDPGT"/>
    <property type="match status" value="2"/>
</dbReference>
<dbReference type="PANTHER" id="PTHR48043:SF159">
    <property type="entry name" value="EG:EG0003.4 PROTEIN-RELATED"/>
    <property type="match status" value="1"/>
</dbReference>
<dbReference type="CDD" id="cd03784">
    <property type="entry name" value="GT1_Gtf-like"/>
    <property type="match status" value="1"/>
</dbReference>
<evidence type="ECO:0000256" key="5">
    <source>
        <dbReference type="SAM" id="SignalP"/>
    </source>
</evidence>
<dbReference type="InterPro" id="IPR050271">
    <property type="entry name" value="UDP-glycosyltransferase"/>
</dbReference>
<dbReference type="PROSITE" id="PS00375">
    <property type="entry name" value="UDPGT"/>
    <property type="match status" value="1"/>
</dbReference>
<proteinExistence type="inferred from homology"/>
<name>A0A182KCZ4_9DIPT</name>
<protein>
    <submittedName>
        <fullName evidence="6">Uncharacterized protein</fullName>
    </submittedName>
</protein>
<dbReference type="FunFam" id="3.40.50.2000:FF:000021">
    <property type="entry name" value="UDP-glucuronosyltransferase"/>
    <property type="match status" value="1"/>
</dbReference>
<keyword evidence="4" id="KW-0812">Transmembrane</keyword>
<feature type="signal peptide" evidence="5">
    <location>
        <begin position="1"/>
        <end position="19"/>
    </location>
</feature>
<dbReference type="InterPro" id="IPR002213">
    <property type="entry name" value="UDP_glucos_trans"/>
</dbReference>
<evidence type="ECO:0000256" key="3">
    <source>
        <dbReference type="ARBA" id="ARBA00022679"/>
    </source>
</evidence>
<evidence type="ECO:0000256" key="2">
    <source>
        <dbReference type="ARBA" id="ARBA00022676"/>
    </source>
</evidence>
<keyword evidence="4" id="KW-0472">Membrane</keyword>
<dbReference type="InterPro" id="IPR035595">
    <property type="entry name" value="UDP_glycos_trans_CS"/>
</dbReference>
<keyword evidence="3" id="KW-0808">Transferase</keyword>
<reference evidence="7" key="1">
    <citation type="submission" date="2013-03" db="EMBL/GenBank/DDBJ databases">
        <title>The Genome Sequence of Anopheles christyi ACHKN1017.</title>
        <authorList>
            <consortium name="The Broad Institute Genomics Platform"/>
            <person name="Neafsey D.E."/>
            <person name="Besansky N."/>
            <person name="Walker B."/>
            <person name="Young S.K."/>
            <person name="Zeng Q."/>
            <person name="Gargeya S."/>
            <person name="Fitzgerald M."/>
            <person name="Haas B."/>
            <person name="Abouelleil A."/>
            <person name="Allen A.W."/>
            <person name="Alvarado L."/>
            <person name="Arachchi H.M."/>
            <person name="Berlin A.M."/>
            <person name="Chapman S.B."/>
            <person name="Gainer-Dewar J."/>
            <person name="Goldberg J."/>
            <person name="Griggs A."/>
            <person name="Gujja S."/>
            <person name="Hansen M."/>
            <person name="Howarth C."/>
            <person name="Imamovic A."/>
            <person name="Ireland A."/>
            <person name="Larimer J."/>
            <person name="McCowan C."/>
            <person name="Murphy C."/>
            <person name="Pearson M."/>
            <person name="Poon T.W."/>
            <person name="Priest M."/>
            <person name="Roberts A."/>
            <person name="Saif S."/>
            <person name="Shea T."/>
            <person name="Sisk P."/>
            <person name="Sykes S."/>
            <person name="Wortman J."/>
            <person name="Nusbaum C."/>
            <person name="Birren B."/>
        </authorList>
    </citation>
    <scope>NUCLEOTIDE SEQUENCE [LARGE SCALE GENOMIC DNA]</scope>
    <source>
        <strain evidence="7">ACHKN1017</strain>
    </source>
</reference>
<keyword evidence="5" id="KW-0732">Signal</keyword>
<feature type="chain" id="PRO_5008125348" evidence="5">
    <location>
        <begin position="20"/>
        <end position="622"/>
    </location>
</feature>
<dbReference type="EnsemblMetazoa" id="ACHR008631-RA">
    <property type="protein sequence ID" value="ACHR008631-PA"/>
    <property type="gene ID" value="ACHR008631"/>
</dbReference>
<evidence type="ECO:0000313" key="6">
    <source>
        <dbReference type="EnsemblMetazoa" id="ACHR008631-PA"/>
    </source>
</evidence>